<dbReference type="InterPro" id="IPR014710">
    <property type="entry name" value="RmlC-like_jellyroll"/>
</dbReference>
<dbReference type="Pfam" id="PF07883">
    <property type="entry name" value="Cupin_2"/>
    <property type="match status" value="1"/>
</dbReference>
<organism evidence="2 3">
    <name type="scientific">Rummeliibacillus stabekisii</name>
    <dbReference type="NCBI Taxonomy" id="241244"/>
    <lineage>
        <taxon>Bacteria</taxon>
        <taxon>Bacillati</taxon>
        <taxon>Bacillota</taxon>
        <taxon>Bacilli</taxon>
        <taxon>Bacillales</taxon>
        <taxon>Caryophanaceae</taxon>
        <taxon>Rummeliibacillus</taxon>
    </lineage>
</organism>
<dbReference type="KEGG" id="rst:ATY39_00390"/>
<proteinExistence type="predicted"/>
<sequence length="104" mass="11539">MKIEQPKITEDIVQVLFQNQFQDAEVKFGYVTIPAGERLPLDGTTVHEEHEYSFIIKGSLSGESGGNPYKIQAGEASYIPAGEYHWCVGGENDCELVYALVKSK</sequence>
<name>A0A143H959_9BACL</name>
<dbReference type="InterPro" id="IPR011051">
    <property type="entry name" value="RmlC_Cupin_sf"/>
</dbReference>
<dbReference type="Proteomes" id="UP000076021">
    <property type="component" value="Chromosome"/>
</dbReference>
<evidence type="ECO:0000313" key="2">
    <source>
        <dbReference type="EMBL" id="AMW98005.1"/>
    </source>
</evidence>
<dbReference type="STRING" id="241244.ATY39_00390"/>
<accession>A0A143H959</accession>
<dbReference type="SUPFAM" id="SSF51182">
    <property type="entry name" value="RmlC-like cupins"/>
    <property type="match status" value="1"/>
</dbReference>
<dbReference type="Gene3D" id="2.60.120.10">
    <property type="entry name" value="Jelly Rolls"/>
    <property type="match status" value="1"/>
</dbReference>
<dbReference type="AlphaFoldDB" id="A0A143H959"/>
<evidence type="ECO:0000313" key="3">
    <source>
        <dbReference type="Proteomes" id="UP000076021"/>
    </source>
</evidence>
<dbReference type="InterPro" id="IPR013096">
    <property type="entry name" value="Cupin_2"/>
</dbReference>
<gene>
    <name evidence="2" type="ORF">ATY39_00390</name>
</gene>
<dbReference type="EMBL" id="CP014806">
    <property type="protein sequence ID" value="AMW98005.1"/>
    <property type="molecule type" value="Genomic_DNA"/>
</dbReference>
<evidence type="ECO:0000259" key="1">
    <source>
        <dbReference type="Pfam" id="PF07883"/>
    </source>
</evidence>
<keyword evidence="3" id="KW-1185">Reference proteome</keyword>
<reference evidence="2 3" key="1">
    <citation type="journal article" date="2016" name="Genome Announc.">
        <title>Whole-Genome Sequence of Rummeliibacillus stabekisii Strain PP9 Isolated from Antarctic Soil.</title>
        <authorList>
            <person name="da Mota F.F."/>
            <person name="Vollu R.E."/>
            <person name="Jurelevicius D."/>
            <person name="Seldin L."/>
        </authorList>
    </citation>
    <scope>NUCLEOTIDE SEQUENCE [LARGE SCALE GENOMIC DNA]</scope>
    <source>
        <strain evidence="2 3">PP9</strain>
    </source>
</reference>
<dbReference type="OrthoDB" id="25744at2"/>
<dbReference type="RefSeq" id="WP_066784157.1">
    <property type="nucleotide sequence ID" value="NZ_CP014806.1"/>
</dbReference>
<protein>
    <submittedName>
        <fullName evidence="2">Cupin</fullName>
    </submittedName>
</protein>
<feature type="domain" description="Cupin type-2" evidence="1">
    <location>
        <begin position="30"/>
        <end position="88"/>
    </location>
</feature>
<reference evidence="3" key="2">
    <citation type="submission" date="2016-03" db="EMBL/GenBank/DDBJ databases">
        <authorList>
            <person name="Ploux O."/>
        </authorList>
    </citation>
    <scope>NUCLEOTIDE SEQUENCE [LARGE SCALE GENOMIC DNA]</scope>
    <source>
        <strain evidence="3">PP9</strain>
    </source>
</reference>